<organism evidence="1 2">
    <name type="scientific">Pseudonocardia kunmingensis</name>
    <dbReference type="NCBI Taxonomy" id="630975"/>
    <lineage>
        <taxon>Bacteria</taxon>
        <taxon>Bacillati</taxon>
        <taxon>Actinomycetota</taxon>
        <taxon>Actinomycetes</taxon>
        <taxon>Pseudonocardiales</taxon>
        <taxon>Pseudonocardiaceae</taxon>
        <taxon>Pseudonocardia</taxon>
    </lineage>
</organism>
<evidence type="ECO:0000313" key="1">
    <source>
        <dbReference type="EMBL" id="TQM11843.1"/>
    </source>
</evidence>
<dbReference type="Proteomes" id="UP000315677">
    <property type="component" value="Unassembled WGS sequence"/>
</dbReference>
<proteinExistence type="predicted"/>
<dbReference type="OrthoDB" id="3277292at2"/>
<keyword evidence="2" id="KW-1185">Reference proteome</keyword>
<accession>A0A543DR95</accession>
<reference evidence="1 2" key="1">
    <citation type="submission" date="2019-06" db="EMBL/GenBank/DDBJ databases">
        <title>Sequencing the genomes of 1000 actinobacteria strains.</title>
        <authorList>
            <person name="Klenk H.-P."/>
        </authorList>
    </citation>
    <scope>NUCLEOTIDE SEQUENCE [LARGE SCALE GENOMIC DNA]</scope>
    <source>
        <strain evidence="1 2">DSM 45301</strain>
    </source>
</reference>
<comment type="caution">
    <text evidence="1">The sequence shown here is derived from an EMBL/GenBank/DDBJ whole genome shotgun (WGS) entry which is preliminary data.</text>
</comment>
<evidence type="ECO:0000313" key="2">
    <source>
        <dbReference type="Proteomes" id="UP000315677"/>
    </source>
</evidence>
<protein>
    <submittedName>
        <fullName evidence="1">Uncharacterized protein</fullName>
    </submittedName>
</protein>
<dbReference type="AlphaFoldDB" id="A0A543DR95"/>
<dbReference type="EMBL" id="VFPA01000002">
    <property type="protein sequence ID" value="TQM11843.1"/>
    <property type="molecule type" value="Genomic_DNA"/>
</dbReference>
<dbReference type="RefSeq" id="WP_142056267.1">
    <property type="nucleotide sequence ID" value="NZ_VFPA01000002.1"/>
</dbReference>
<gene>
    <name evidence="1" type="ORF">FB558_4415</name>
</gene>
<sequence length="682" mass="74056">MTAEPPEDRPAAVGVGQARDIGTSITGSLGPIYVRNYWYATSRRERRGALALDLDHERNLAAVFVPPEGWERARRILAADGMVLLAGELGIGRRTAAWQLLDGIGDDDSRPIQVLRPEPGSDGGRVLDAEDVVERDRLLLDLSDVDDQLFEAVQDELTDFFGVVAASAAVLVVLLPSFVTRPRSEFRARTALLERPDGRQVLYRRLREYGIAIPAGALLPDVANLLTNGSVGDVAELASLIREARSDVPDGTAESWFGVAVKRLSDRDTEISQLVAAHPSAADRALLLSVALLAGADAATVLAAEERLLRKVRHTVGPAPDFERSGLGARLTAIGGRLHVDGRVAFTAAGRAAAVLNHFWTHFPSLRNDFARWVIACGDLGAEDAHRETMVARFVEQSLAVGRPGDVFAAVAVWAGDARVPALLASAALEYGLTSVEYGWAFRRRCYEWATDHTNGRTAAPARLADLLVAACRRVIVQTHPEQAIVRLRHLTRHPEPAVAREATTALVEVVGSDRSRMRYLLTRLTGGRRSDADARRADARLFLTTVVPELLVARGGRSLVAAAWVHERLAQRWGDVFDTVPAWEYVPAVHRWLSVHAAAEPADAEALAAVLIAACDLRFDRLSILHSVSREWARTPLPAAQTRRRETVERLYAAVDAAAVQAADAAIDPSTLVQHVQGGTR</sequence>
<name>A0A543DR95_9PSEU</name>